<dbReference type="STRING" id="858215.Thexy_1161"/>
<dbReference type="eggNOG" id="COG2165">
    <property type="taxonomic scope" value="Bacteria"/>
</dbReference>
<proteinExistence type="predicted"/>
<evidence type="ECO:0000256" key="1">
    <source>
        <dbReference type="SAM" id="Phobius"/>
    </source>
</evidence>
<dbReference type="Pfam" id="PF07963">
    <property type="entry name" value="N_methyl"/>
    <property type="match status" value="1"/>
</dbReference>
<keyword evidence="1" id="KW-1133">Transmembrane helix</keyword>
<organism evidence="2 3">
    <name type="scientific">Thermoanaerobacterium xylanolyticum (strain ATCC 49914 / DSM 7097 / LX-11)</name>
    <dbReference type="NCBI Taxonomy" id="858215"/>
    <lineage>
        <taxon>Bacteria</taxon>
        <taxon>Bacillati</taxon>
        <taxon>Bacillota</taxon>
        <taxon>Clostridia</taxon>
        <taxon>Thermoanaerobacterales</taxon>
        <taxon>Thermoanaerobacteraceae</taxon>
        <taxon>Thermoanaerobacterium</taxon>
    </lineage>
</organism>
<dbReference type="HOGENOM" id="CLU_1224274_0_0_9"/>
<accession>F6BL10</accession>
<dbReference type="Proteomes" id="UP000007239">
    <property type="component" value="Chromosome"/>
</dbReference>
<dbReference type="AlphaFoldDB" id="F6BL10"/>
<dbReference type="InterPro" id="IPR012902">
    <property type="entry name" value="N_methyl_site"/>
</dbReference>
<dbReference type="RefSeq" id="WP_013787936.1">
    <property type="nucleotide sequence ID" value="NC_015555.1"/>
</dbReference>
<sequence length="245" mass="27740">MKYLKNAFGMTLIEVLVAIALFSIAAIPLLGVFRESVITNADSKIRTKEATIAQSIAEDIKAGNIKNNNDLQKKIFPEIQEGYYLSVPENPQSIGNGLMKYKFQVNYQYKTNLVYTLYVVAPATNVTTYIPPTVNIPSGSTINYRDISNIFTVFAWGALAAILFLYPIVKLNLVSAFSIVFGTIVDAIDLWKIFQFPYILKDGYTLKTIADEISAKIGNINFPPALQWWDPNFDWRWLFDPTKWK</sequence>
<evidence type="ECO:0000313" key="2">
    <source>
        <dbReference type="EMBL" id="AEF17194.1"/>
    </source>
</evidence>
<evidence type="ECO:0000313" key="3">
    <source>
        <dbReference type="Proteomes" id="UP000007239"/>
    </source>
</evidence>
<reference evidence="2" key="1">
    <citation type="submission" date="2011-05" db="EMBL/GenBank/DDBJ databases">
        <title>Complete sequence of Thermoanaerobacterium xylanolyticum LX-11.</title>
        <authorList>
            <consortium name="US DOE Joint Genome Institute"/>
            <person name="Lucas S."/>
            <person name="Han J."/>
            <person name="Lapidus A."/>
            <person name="Cheng J.-F."/>
            <person name="Goodwin L."/>
            <person name="Pitluck S."/>
            <person name="Peters L."/>
            <person name="Mikhailova N."/>
            <person name="Lu M."/>
            <person name="Han C."/>
            <person name="Tapia R."/>
            <person name="Land M."/>
            <person name="Hauser L."/>
            <person name="Kyrpides N."/>
            <person name="Ivanova N."/>
            <person name="Pagani I."/>
            <person name="Hemme C."/>
            <person name="Woyke T."/>
        </authorList>
    </citation>
    <scope>NUCLEOTIDE SEQUENCE</scope>
    <source>
        <strain evidence="2">LX-11</strain>
    </source>
</reference>
<name>F6BL10_THEXL</name>
<dbReference type="KEGG" id="txy:Thexy_1161"/>
<feature type="transmembrane region" description="Helical" evidence="1">
    <location>
        <begin position="150"/>
        <end position="169"/>
    </location>
</feature>
<gene>
    <name evidence="2" type="ordered locus">Thexy_1161</name>
</gene>
<keyword evidence="1" id="KW-0812">Transmembrane</keyword>
<keyword evidence="1" id="KW-0472">Membrane</keyword>
<evidence type="ECO:0008006" key="4">
    <source>
        <dbReference type="Google" id="ProtNLM"/>
    </source>
</evidence>
<dbReference type="EMBL" id="CP002739">
    <property type="protein sequence ID" value="AEF17194.1"/>
    <property type="molecule type" value="Genomic_DNA"/>
</dbReference>
<protein>
    <recommendedName>
        <fullName evidence="4">Prepilin-type N-terminal cleavage/methylation domain-containing protein</fullName>
    </recommendedName>
</protein>
<feature type="transmembrane region" description="Helical" evidence="1">
    <location>
        <begin position="12"/>
        <end position="33"/>
    </location>
</feature>
<keyword evidence="3" id="KW-1185">Reference proteome</keyword>
<dbReference type="NCBIfam" id="TIGR02532">
    <property type="entry name" value="IV_pilin_GFxxxE"/>
    <property type="match status" value="1"/>
</dbReference>